<dbReference type="InterPro" id="IPR006680">
    <property type="entry name" value="Amidohydro-rel"/>
</dbReference>
<feature type="binding site" evidence="4">
    <location>
        <position position="297"/>
    </location>
    <ligand>
        <name>substrate</name>
    </ligand>
</feature>
<dbReference type="PANTHER" id="PTHR43794">
    <property type="entry name" value="AMINOHYDROLASE SSNA-RELATED"/>
    <property type="match status" value="1"/>
</dbReference>
<dbReference type="CDD" id="cd01298">
    <property type="entry name" value="ATZ_TRZ_like"/>
    <property type="match status" value="1"/>
</dbReference>
<evidence type="ECO:0000313" key="6">
    <source>
        <dbReference type="EMBL" id="MFM9414272.1"/>
    </source>
</evidence>
<feature type="binding site" evidence="4">
    <location>
        <position position="209"/>
    </location>
    <ligand>
        <name>Zn(2+)</name>
        <dbReference type="ChEBI" id="CHEBI:29105"/>
    </ligand>
</feature>
<feature type="binding site" evidence="4">
    <location>
        <position position="154"/>
    </location>
    <ligand>
        <name>substrate</name>
    </ligand>
</feature>
<comment type="catalytic activity">
    <reaction evidence="4">
        <text>S-adenosyl-L-homocysteine + H2O + H(+) = S-inosyl-L-homocysteine + NH4(+)</text>
        <dbReference type="Rhea" id="RHEA:20716"/>
        <dbReference type="ChEBI" id="CHEBI:15377"/>
        <dbReference type="ChEBI" id="CHEBI:15378"/>
        <dbReference type="ChEBI" id="CHEBI:28938"/>
        <dbReference type="ChEBI" id="CHEBI:57856"/>
        <dbReference type="ChEBI" id="CHEBI:57985"/>
        <dbReference type="EC" id="3.5.4.28"/>
    </reaction>
</comment>
<protein>
    <recommendedName>
        <fullName evidence="4">5-methylthioadenosine/S-adenosylhomocysteine deaminase</fullName>
        <shortName evidence="4">MTA/SAH deaminase</shortName>
        <ecNumber evidence="4">3.5.4.28</ecNumber>
        <ecNumber evidence="4">3.5.4.31</ecNumber>
    </recommendedName>
</protein>
<sequence length="429" mass="46282">MTKGTLLQNASYLAGDGLTPTRGDILIKDGKIAGLGEGLNPEAGLDLVDASHYLVTPGFVNTHSHAAMSLLRGYGGDQNLKTWLTEYIWPVEAKLTDEDVYWGTLVSLVEMLAAGVTVIADMYDHMDAVAQACLDAGIRANLSRGMIGFNDDDRHSLKENDALYDRWHNAEGGRIKVWYGPHATNTCSPDYLAEVAAHAQNRATGIHIHVSETKEEFDELQEKYGQTPVALAQAAGLFKGPCLIAHGVWLTEEDKAILAANDVGLAHNPASNMKLASGACPVADLRQAGVKVGIGTDGASSNNAQSVLRDAQLAALMQKLTRLDPTLVSAQEALTMATIEGAQALHWDEEIGSIAVGKAADLVCFDTDKPWWIPNHEPAATLIYAAHSDDVDRVYAAGQLVYHQGDWPRLDTERIFYEGCSRAKKLLQG</sequence>
<feature type="binding site" evidence="4">
    <location>
        <position position="92"/>
    </location>
    <ligand>
        <name>substrate</name>
    </ligand>
</feature>
<dbReference type="InterPro" id="IPR011059">
    <property type="entry name" value="Metal-dep_hydrolase_composite"/>
</dbReference>
<comment type="catalytic activity">
    <reaction evidence="4">
        <text>S-methyl-5'-thioadenosine + H2O + H(+) = S-methyl-5'-thioinosine + NH4(+)</text>
        <dbReference type="Rhea" id="RHEA:25025"/>
        <dbReference type="ChEBI" id="CHEBI:15377"/>
        <dbReference type="ChEBI" id="CHEBI:15378"/>
        <dbReference type="ChEBI" id="CHEBI:17509"/>
        <dbReference type="ChEBI" id="CHEBI:28938"/>
        <dbReference type="ChEBI" id="CHEBI:48595"/>
        <dbReference type="EC" id="3.5.4.31"/>
    </reaction>
</comment>
<keyword evidence="7" id="KW-1185">Reference proteome</keyword>
<comment type="caution">
    <text evidence="6">The sequence shown here is derived from an EMBL/GenBank/DDBJ whole genome shotgun (WGS) entry which is preliminary data.</text>
</comment>
<dbReference type="Gene3D" id="3.20.20.140">
    <property type="entry name" value="Metal-dependent hydrolases"/>
    <property type="match status" value="1"/>
</dbReference>
<feature type="binding site" evidence="4">
    <location>
        <position position="212"/>
    </location>
    <ligand>
        <name>substrate</name>
    </ligand>
</feature>
<proteinExistence type="inferred from homology"/>
<feature type="domain" description="Amidohydrolase-related" evidence="5">
    <location>
        <begin position="54"/>
        <end position="401"/>
    </location>
</feature>
<evidence type="ECO:0000256" key="2">
    <source>
        <dbReference type="ARBA" id="ARBA00022801"/>
    </source>
</evidence>
<feature type="binding site" evidence="4">
    <location>
        <position position="65"/>
    </location>
    <ligand>
        <name>Zn(2+)</name>
        <dbReference type="ChEBI" id="CHEBI:29105"/>
    </ligand>
</feature>
<dbReference type="EC" id="3.5.4.28" evidence="4"/>
<dbReference type="RefSeq" id="WP_408977885.1">
    <property type="nucleotide sequence ID" value="NZ_JBJUVG010000012.1"/>
</dbReference>
<evidence type="ECO:0000256" key="1">
    <source>
        <dbReference type="ARBA" id="ARBA00022723"/>
    </source>
</evidence>
<dbReference type="EMBL" id="JBJUVG010000012">
    <property type="protein sequence ID" value="MFM9414272.1"/>
    <property type="molecule type" value="Genomic_DNA"/>
</dbReference>
<accession>A0ABW9H170</accession>
<evidence type="ECO:0000313" key="7">
    <source>
        <dbReference type="Proteomes" id="UP001631949"/>
    </source>
</evidence>
<dbReference type="InterPro" id="IPR050287">
    <property type="entry name" value="MTA/SAH_deaminase"/>
</dbReference>
<evidence type="ECO:0000256" key="4">
    <source>
        <dbReference type="HAMAP-Rule" id="MF_01281"/>
    </source>
</evidence>
<feature type="binding site" evidence="4">
    <location>
        <position position="63"/>
    </location>
    <ligand>
        <name>Zn(2+)</name>
        <dbReference type="ChEBI" id="CHEBI:29105"/>
    </ligand>
</feature>
<evidence type="ECO:0000256" key="3">
    <source>
        <dbReference type="ARBA" id="ARBA00022833"/>
    </source>
</evidence>
<gene>
    <name evidence="4" type="primary">mtaD</name>
    <name evidence="6" type="ORF">ACKQTC_07810</name>
</gene>
<feature type="binding site" evidence="4">
    <location>
        <position position="297"/>
    </location>
    <ligand>
        <name>Zn(2+)</name>
        <dbReference type="ChEBI" id="CHEBI:29105"/>
    </ligand>
</feature>
<dbReference type="HAMAP" id="MF_01281">
    <property type="entry name" value="MTA_SAH_deamin"/>
    <property type="match status" value="1"/>
</dbReference>
<dbReference type="SUPFAM" id="SSF51556">
    <property type="entry name" value="Metallo-dependent hydrolases"/>
    <property type="match status" value="1"/>
</dbReference>
<keyword evidence="2 4" id="KW-0378">Hydrolase</keyword>
<dbReference type="PANTHER" id="PTHR43794:SF11">
    <property type="entry name" value="AMIDOHYDROLASE-RELATED DOMAIN-CONTAINING PROTEIN"/>
    <property type="match status" value="1"/>
</dbReference>
<organism evidence="6 7">
    <name type="scientific">Peptococcus simiae</name>
    <dbReference type="NCBI Taxonomy" id="1643805"/>
    <lineage>
        <taxon>Bacteria</taxon>
        <taxon>Bacillati</taxon>
        <taxon>Bacillota</taxon>
        <taxon>Clostridia</taxon>
        <taxon>Eubacteriales</taxon>
        <taxon>Peptococcaceae</taxon>
        <taxon>Peptococcus</taxon>
    </lineage>
</organism>
<reference evidence="6 7" key="1">
    <citation type="journal article" date="2016" name="Int. J. Syst. Evol. Microbiol.">
        <title>Peptococcus simiae sp. nov., isolated from rhesus macaque faeces and emended description of the genus Peptococcus.</title>
        <authorList>
            <person name="Shkoporov A.N."/>
            <person name="Efimov B.A."/>
            <person name="Kondova I."/>
            <person name="Ouwerling B."/>
            <person name="Chaplin A.V."/>
            <person name="Shcherbakova V.A."/>
            <person name="Langermans J.A.M."/>
        </authorList>
    </citation>
    <scope>NUCLEOTIDE SEQUENCE [LARGE SCALE GENOMIC DNA]</scope>
    <source>
        <strain evidence="6 7">M108</strain>
    </source>
</reference>
<name>A0ABW9H170_9FIRM</name>
<dbReference type="Proteomes" id="UP001631949">
    <property type="component" value="Unassembled WGS sequence"/>
</dbReference>
<feature type="binding site" evidence="4">
    <location>
        <position position="144"/>
    </location>
    <ligand>
        <name>substrate</name>
    </ligand>
</feature>
<dbReference type="EC" id="3.5.4.31" evidence="4"/>
<evidence type="ECO:0000259" key="5">
    <source>
        <dbReference type="Pfam" id="PF01979"/>
    </source>
</evidence>
<dbReference type="Pfam" id="PF01979">
    <property type="entry name" value="Amidohydro_1"/>
    <property type="match status" value="1"/>
</dbReference>
<dbReference type="InterPro" id="IPR032466">
    <property type="entry name" value="Metal_Hydrolase"/>
</dbReference>
<keyword evidence="3 4" id="KW-0862">Zinc</keyword>
<comment type="function">
    <text evidence="4">Catalyzes the deamination of 5-methylthioadenosine and S-adenosyl-L-homocysteine into 5-methylthioinosine and S-inosyl-L-homocysteine, respectively. Is also able to deaminate adenosine.</text>
</comment>
<dbReference type="SUPFAM" id="SSF51338">
    <property type="entry name" value="Composite domain of metallo-dependent hydrolases"/>
    <property type="match status" value="1"/>
</dbReference>
<comment type="cofactor">
    <cofactor evidence="4">
        <name>Zn(2+)</name>
        <dbReference type="ChEBI" id="CHEBI:29105"/>
    </cofactor>
    <text evidence="4">Binds 1 zinc ion per subunit.</text>
</comment>
<comment type="similarity">
    <text evidence="4">Belongs to the metallo-dependent hydrolases superfamily. MTA/SAH deaminase family.</text>
</comment>
<feature type="binding site" evidence="4">
    <location>
        <position position="182"/>
    </location>
    <ligand>
        <name>substrate</name>
    </ligand>
</feature>
<dbReference type="Gene3D" id="2.30.40.10">
    <property type="entry name" value="Urease, subunit C, domain 1"/>
    <property type="match status" value="1"/>
</dbReference>
<keyword evidence="1 4" id="KW-0479">Metal-binding</keyword>
<dbReference type="InterPro" id="IPR023512">
    <property type="entry name" value="Deaminase_MtaD/DadD"/>
</dbReference>